<keyword evidence="2" id="KW-0175">Coiled coil</keyword>
<dbReference type="AlphaFoldDB" id="B3EAL9"/>
<evidence type="ECO:0000313" key="5">
    <source>
        <dbReference type="EMBL" id="ACD95457.1"/>
    </source>
</evidence>
<reference evidence="5 6" key="1">
    <citation type="submission" date="2008-05" db="EMBL/GenBank/DDBJ databases">
        <title>Complete sequence of chromosome of Geobacter lovleyi SZ.</title>
        <authorList>
            <consortium name="US DOE Joint Genome Institute"/>
            <person name="Lucas S."/>
            <person name="Copeland A."/>
            <person name="Lapidus A."/>
            <person name="Glavina del Rio T."/>
            <person name="Dalin E."/>
            <person name="Tice H."/>
            <person name="Bruce D."/>
            <person name="Goodwin L."/>
            <person name="Pitluck S."/>
            <person name="Chertkov O."/>
            <person name="Meincke L."/>
            <person name="Brettin T."/>
            <person name="Detter J.C."/>
            <person name="Han C."/>
            <person name="Tapia R."/>
            <person name="Kuske C.R."/>
            <person name="Schmutz J."/>
            <person name="Larimer F."/>
            <person name="Land M."/>
            <person name="Hauser L."/>
            <person name="Kyrpides N."/>
            <person name="Mikhailova N."/>
            <person name="Sung Y."/>
            <person name="Fletcher K.E."/>
            <person name="Ritalahti K.M."/>
            <person name="Loeffler F.E."/>
            <person name="Richardson P."/>
        </authorList>
    </citation>
    <scope>NUCLEOTIDE SEQUENCE [LARGE SCALE GENOMIC DNA]</scope>
    <source>
        <strain evidence="6">ATCC BAA-1151 / DSM 17278 / SZ</strain>
    </source>
</reference>
<dbReference type="OrthoDB" id="9816265at2"/>
<dbReference type="InterPro" id="IPR004089">
    <property type="entry name" value="MCPsignal_dom"/>
</dbReference>
<feature type="coiled-coil region" evidence="2">
    <location>
        <begin position="510"/>
        <end position="537"/>
    </location>
</feature>
<organism evidence="5 6">
    <name type="scientific">Trichlorobacter lovleyi (strain ATCC BAA-1151 / DSM 17278 / SZ)</name>
    <name type="common">Geobacter lovleyi</name>
    <dbReference type="NCBI Taxonomy" id="398767"/>
    <lineage>
        <taxon>Bacteria</taxon>
        <taxon>Pseudomonadati</taxon>
        <taxon>Thermodesulfobacteriota</taxon>
        <taxon>Desulfuromonadia</taxon>
        <taxon>Geobacterales</taxon>
        <taxon>Geobacteraceae</taxon>
        <taxon>Trichlorobacter</taxon>
    </lineage>
</organism>
<accession>B3EAL9</accession>
<feature type="domain" description="Methyl-accepting transducer" evidence="4">
    <location>
        <begin position="282"/>
        <end position="442"/>
    </location>
</feature>
<dbReference type="KEGG" id="glo:Glov_1741"/>
<gene>
    <name evidence="5" type="ordered locus">Glov_1741</name>
</gene>
<dbReference type="HOGENOM" id="CLU_030861_0_0_7"/>
<evidence type="ECO:0000259" key="4">
    <source>
        <dbReference type="PROSITE" id="PS50111"/>
    </source>
</evidence>
<evidence type="ECO:0000256" key="1">
    <source>
        <dbReference type="PROSITE-ProRule" id="PRU00284"/>
    </source>
</evidence>
<sequence>MPPHLCNQVVQWSSNLTPTIQILQRLAGSTEDQFLELGGKLQDFAIRSSKISSVSSELVELVAGSESSQLTERLRHLFSDMNDYLERVNRQGTQSCSTLEQIMVQLDKVIQPLEGFQKMDKALRMLSISTKIESARLGELGAGFTTLAMDVEKLSQTVSEKSAGIMVQRQALAQLISNNLQMVRTTEEHQYTDAHKILTAVGNNLETLSGLNTTCSATGNQVALISEQIASDIGAVVASMQFHDITRQQIEHVIEALEKLMQHTCSHATPNDNTCPAVVAEIGDICELQTAQTRHAADQLSKATNTILDSLRDIGSKQTQISLELQQTLMGNSGSAETSLLETMEKEMHQVTLILQNCEKADHELATAMQKVTGTMAEIGGFVSDIEAVGSEIDLIALNAQIKAAHTGPQGAALGVLAEAIKRLSLEAVVQTEAVSSTLQAINGITASMTDLNFLEAGDSSNQVSEMEQEARQIISSLSAINRSLLQQLSTLAITAESLSDEINLTTSSIHVHEEILQQTEQAVQSLEQIYTEARTLVPASNEFRDNLRHMEQRYTMESERMIHEMMAARHGVQLSLQKQQDSTGSDSEFGDNVDLF</sequence>
<feature type="region of interest" description="Disordered" evidence="3">
    <location>
        <begin position="574"/>
        <end position="597"/>
    </location>
</feature>
<evidence type="ECO:0000313" key="6">
    <source>
        <dbReference type="Proteomes" id="UP000002420"/>
    </source>
</evidence>
<keyword evidence="1" id="KW-0807">Transducer</keyword>
<keyword evidence="6" id="KW-1185">Reference proteome</keyword>
<evidence type="ECO:0000256" key="2">
    <source>
        <dbReference type="SAM" id="Coils"/>
    </source>
</evidence>
<dbReference type="GO" id="GO:0007165">
    <property type="term" value="P:signal transduction"/>
    <property type="evidence" value="ECO:0007669"/>
    <property type="project" value="UniProtKB-KW"/>
</dbReference>
<feature type="compositionally biased region" description="Polar residues" evidence="3">
    <location>
        <begin position="575"/>
        <end position="587"/>
    </location>
</feature>
<dbReference type="GO" id="GO:0016020">
    <property type="term" value="C:membrane"/>
    <property type="evidence" value="ECO:0007669"/>
    <property type="project" value="InterPro"/>
</dbReference>
<dbReference type="eggNOG" id="COG0840">
    <property type="taxonomic scope" value="Bacteria"/>
</dbReference>
<proteinExistence type="predicted"/>
<name>B3EAL9_TRIL1</name>
<dbReference type="RefSeq" id="WP_012469797.1">
    <property type="nucleotide sequence ID" value="NC_010814.1"/>
</dbReference>
<dbReference type="PROSITE" id="PS50111">
    <property type="entry name" value="CHEMOTAXIS_TRANSDUC_2"/>
    <property type="match status" value="2"/>
</dbReference>
<evidence type="ECO:0000256" key="3">
    <source>
        <dbReference type="SAM" id="MobiDB-lite"/>
    </source>
</evidence>
<dbReference type="STRING" id="398767.Glov_1741"/>
<dbReference type="Gene3D" id="1.10.287.950">
    <property type="entry name" value="Methyl-accepting chemotaxis protein"/>
    <property type="match status" value="2"/>
</dbReference>
<dbReference type="EMBL" id="CP001089">
    <property type="protein sequence ID" value="ACD95457.1"/>
    <property type="molecule type" value="Genomic_DNA"/>
</dbReference>
<dbReference type="Proteomes" id="UP000002420">
    <property type="component" value="Chromosome"/>
</dbReference>
<protein>
    <submittedName>
        <fullName evidence="5">Methyl-accepting chemotaxis sensory transducer</fullName>
    </submittedName>
</protein>
<dbReference type="SUPFAM" id="SSF58104">
    <property type="entry name" value="Methyl-accepting chemotaxis protein (MCP) signaling domain"/>
    <property type="match status" value="2"/>
</dbReference>
<feature type="domain" description="Methyl-accepting transducer" evidence="4">
    <location>
        <begin position="5"/>
        <end position="244"/>
    </location>
</feature>